<dbReference type="SMART" id="SM00345">
    <property type="entry name" value="HTH_GNTR"/>
    <property type="match status" value="1"/>
</dbReference>
<keyword evidence="7" id="KW-1185">Reference proteome</keyword>
<dbReference type="InterPro" id="IPR036388">
    <property type="entry name" value="WH-like_DNA-bd_sf"/>
</dbReference>
<evidence type="ECO:0000256" key="3">
    <source>
        <dbReference type="ARBA" id="ARBA00023163"/>
    </source>
</evidence>
<dbReference type="EMBL" id="BMLQ01000005">
    <property type="protein sequence ID" value="GGO45929.1"/>
    <property type="molecule type" value="Genomic_DNA"/>
</dbReference>
<evidence type="ECO:0000256" key="4">
    <source>
        <dbReference type="SAM" id="MobiDB-lite"/>
    </source>
</evidence>
<feature type="region of interest" description="Disordered" evidence="4">
    <location>
        <begin position="73"/>
        <end position="96"/>
    </location>
</feature>
<evidence type="ECO:0000256" key="2">
    <source>
        <dbReference type="ARBA" id="ARBA00023125"/>
    </source>
</evidence>
<dbReference type="InterPro" id="IPR000524">
    <property type="entry name" value="Tscrpt_reg_HTH_GntR"/>
</dbReference>
<evidence type="ECO:0000313" key="7">
    <source>
        <dbReference type="Proteomes" id="UP000642509"/>
    </source>
</evidence>
<accession>A0ABQ2M1B7</accession>
<dbReference type="InterPro" id="IPR036390">
    <property type="entry name" value="WH_DNA-bd_sf"/>
</dbReference>
<dbReference type="Proteomes" id="UP000642509">
    <property type="component" value="Unassembled WGS sequence"/>
</dbReference>
<dbReference type="PANTHER" id="PTHR38445:SF9">
    <property type="entry name" value="HTH-TYPE TRANSCRIPTIONAL REPRESSOR YTRA"/>
    <property type="match status" value="1"/>
</dbReference>
<feature type="region of interest" description="Disordered" evidence="4">
    <location>
        <begin position="112"/>
        <end position="134"/>
    </location>
</feature>
<comment type="caution">
    <text evidence="6">The sequence shown here is derived from an EMBL/GenBank/DDBJ whole genome shotgun (WGS) entry which is preliminary data.</text>
</comment>
<proteinExistence type="predicted"/>
<dbReference type="Pfam" id="PF00392">
    <property type="entry name" value="GntR"/>
    <property type="match status" value="1"/>
</dbReference>
<keyword evidence="3" id="KW-0804">Transcription</keyword>
<reference evidence="7" key="1">
    <citation type="journal article" date="2019" name="Int. J. Syst. Evol. Microbiol.">
        <title>The Global Catalogue of Microorganisms (GCM) 10K type strain sequencing project: providing services to taxonomists for standard genome sequencing and annotation.</title>
        <authorList>
            <consortium name="The Broad Institute Genomics Platform"/>
            <consortium name="The Broad Institute Genome Sequencing Center for Infectious Disease"/>
            <person name="Wu L."/>
            <person name="Ma J."/>
        </authorList>
    </citation>
    <scope>NUCLEOTIDE SEQUENCE [LARGE SCALE GENOMIC DNA]</scope>
    <source>
        <strain evidence="7">CGMCC 1.7064</strain>
    </source>
</reference>
<dbReference type="CDD" id="cd07377">
    <property type="entry name" value="WHTH_GntR"/>
    <property type="match status" value="1"/>
</dbReference>
<protein>
    <submittedName>
        <fullName evidence="6">GntR family transcriptional regulator</fullName>
    </submittedName>
</protein>
<dbReference type="RefSeq" id="WP_188806002.1">
    <property type="nucleotide sequence ID" value="NZ_BAAAOU010000011.1"/>
</dbReference>
<feature type="compositionally biased region" description="Basic and acidic residues" evidence="4">
    <location>
        <begin position="86"/>
        <end position="96"/>
    </location>
</feature>
<evidence type="ECO:0000313" key="6">
    <source>
        <dbReference type="EMBL" id="GGO45929.1"/>
    </source>
</evidence>
<dbReference type="PANTHER" id="PTHR38445">
    <property type="entry name" value="HTH-TYPE TRANSCRIPTIONAL REPRESSOR YTRA"/>
    <property type="match status" value="1"/>
</dbReference>
<gene>
    <name evidence="6" type="ORF">GCM10010977_19720</name>
</gene>
<keyword evidence="2" id="KW-0238">DNA-binding</keyword>
<name>A0ABQ2M1B7_9MICC</name>
<dbReference type="Gene3D" id="1.10.10.10">
    <property type="entry name" value="Winged helix-like DNA-binding domain superfamily/Winged helix DNA-binding domain"/>
    <property type="match status" value="1"/>
</dbReference>
<keyword evidence="1" id="KW-0805">Transcription regulation</keyword>
<dbReference type="SUPFAM" id="SSF46785">
    <property type="entry name" value="Winged helix' DNA-binding domain"/>
    <property type="match status" value="1"/>
</dbReference>
<feature type="domain" description="HTH gntR-type" evidence="5">
    <location>
        <begin position="13"/>
        <end position="81"/>
    </location>
</feature>
<evidence type="ECO:0000256" key="1">
    <source>
        <dbReference type="ARBA" id="ARBA00023015"/>
    </source>
</evidence>
<dbReference type="PROSITE" id="PS50949">
    <property type="entry name" value="HTH_GNTR"/>
    <property type="match status" value="1"/>
</dbReference>
<evidence type="ECO:0000259" key="5">
    <source>
        <dbReference type="PROSITE" id="PS50949"/>
    </source>
</evidence>
<organism evidence="6 7">
    <name type="scientific">Citricoccus zhacaiensis</name>
    <dbReference type="NCBI Taxonomy" id="489142"/>
    <lineage>
        <taxon>Bacteria</taxon>
        <taxon>Bacillati</taxon>
        <taxon>Actinomycetota</taxon>
        <taxon>Actinomycetes</taxon>
        <taxon>Micrococcales</taxon>
        <taxon>Micrococcaceae</taxon>
        <taxon>Citricoccus</taxon>
    </lineage>
</organism>
<sequence length="134" mass="14373">MSAEIVLDLSSPVPPFEQLRARIAALVDDGSLTPGSRLPSVRALAADLGIAVGTVARAYRELEAAGYVVSRRRHGTTVAESPPGQDVREARTQRDWPADVVQAAEDLARRARAAGLSPEQTVELVQDAHRRLGQ</sequence>